<dbReference type="SUPFAM" id="SSF54593">
    <property type="entry name" value="Glyoxalase/Bleomycin resistance protein/Dihydroxybiphenyl dioxygenase"/>
    <property type="match status" value="1"/>
</dbReference>
<dbReference type="Proteomes" id="UP000037660">
    <property type="component" value="Unassembled WGS sequence"/>
</dbReference>
<dbReference type="STRING" id="1547922.ISF6_0997"/>
<gene>
    <name evidence="2" type="ORF">ISF6_0997</name>
</gene>
<dbReference type="InterPro" id="IPR029068">
    <property type="entry name" value="Glyas_Bleomycin-R_OHBP_Dase"/>
</dbReference>
<reference evidence="2 3" key="2">
    <citation type="journal article" date="2016" name="Science">
        <title>A bacterium that degrades and assimilates poly(ethylene terephthalate).</title>
        <authorList>
            <person name="Yoshida S."/>
            <person name="Hiraga K."/>
            <person name="Takehana T."/>
            <person name="Taniguchi I."/>
            <person name="Yamaji H."/>
            <person name="Maeda Y."/>
            <person name="Toyohara K."/>
            <person name="Miyamoto K."/>
            <person name="Kimura Y."/>
            <person name="Oda K."/>
        </authorList>
    </citation>
    <scope>NUCLEOTIDE SEQUENCE [LARGE SCALE GENOMIC DNA]</scope>
    <source>
        <strain evidence="3">NBRC 110686 / TISTR 2288 / 201-F6</strain>
    </source>
</reference>
<sequence length="113" mass="11941">MRLAALLVHVADPVAARAWYARAWPGAIVDDGIPGLAALRLGPLRLEFVPADAKVASGAAGSVPYWAVDDFAAAQARLESLGAQRWRGPMAIEDGQSMAQYRDPWGNCLGIVG</sequence>
<protein>
    <recommendedName>
        <fullName evidence="1">VOC domain-containing protein</fullName>
    </recommendedName>
</protein>
<keyword evidence="3" id="KW-1185">Reference proteome</keyword>
<dbReference type="EMBL" id="BBYR01000002">
    <property type="protein sequence ID" value="GAP33742.1"/>
    <property type="molecule type" value="Genomic_DNA"/>
</dbReference>
<dbReference type="InterPro" id="IPR041581">
    <property type="entry name" value="Glyoxalase_6"/>
</dbReference>
<feature type="domain" description="VOC" evidence="1">
    <location>
        <begin position="2"/>
        <end position="113"/>
    </location>
</feature>
<dbReference type="AlphaFoldDB" id="A0A0K8NTN5"/>
<reference evidence="3" key="1">
    <citation type="submission" date="2015-07" db="EMBL/GenBank/DDBJ databases">
        <title>Discovery of a poly(ethylene terephthalate assimilation.</title>
        <authorList>
            <person name="Yoshida S."/>
            <person name="Hiraga K."/>
            <person name="Takehana T."/>
            <person name="Taniguchi I."/>
            <person name="Yamaji H."/>
            <person name="Maeda Y."/>
            <person name="Toyohara K."/>
            <person name="Miyamoto K."/>
            <person name="Kimura Y."/>
            <person name="Oda K."/>
        </authorList>
    </citation>
    <scope>NUCLEOTIDE SEQUENCE [LARGE SCALE GENOMIC DNA]</scope>
    <source>
        <strain evidence="3">NBRC 110686 / TISTR 2288 / 201-F6</strain>
    </source>
</reference>
<dbReference type="PROSITE" id="PS51819">
    <property type="entry name" value="VOC"/>
    <property type="match status" value="1"/>
</dbReference>
<dbReference type="InterPro" id="IPR037523">
    <property type="entry name" value="VOC_core"/>
</dbReference>
<dbReference type="Gene3D" id="3.10.180.10">
    <property type="entry name" value="2,3-Dihydroxybiphenyl 1,2-Dioxygenase, domain 1"/>
    <property type="match status" value="1"/>
</dbReference>
<proteinExistence type="predicted"/>
<organism evidence="2 3">
    <name type="scientific">Piscinibacter sakaiensis</name>
    <name type="common">Ideonella sakaiensis</name>
    <dbReference type="NCBI Taxonomy" id="1547922"/>
    <lineage>
        <taxon>Bacteria</taxon>
        <taxon>Pseudomonadati</taxon>
        <taxon>Pseudomonadota</taxon>
        <taxon>Betaproteobacteria</taxon>
        <taxon>Burkholderiales</taxon>
        <taxon>Sphaerotilaceae</taxon>
        <taxon>Piscinibacter</taxon>
    </lineage>
</organism>
<dbReference type="OrthoDB" id="4548523at2"/>
<comment type="caution">
    <text evidence="2">The sequence shown here is derived from an EMBL/GenBank/DDBJ whole genome shotgun (WGS) entry which is preliminary data.</text>
</comment>
<evidence type="ECO:0000313" key="2">
    <source>
        <dbReference type="EMBL" id="GAP33742.1"/>
    </source>
</evidence>
<evidence type="ECO:0000259" key="1">
    <source>
        <dbReference type="PROSITE" id="PS51819"/>
    </source>
</evidence>
<accession>A0A0K8NTN5</accession>
<name>A0A0K8NTN5_PISS1</name>
<evidence type="ECO:0000313" key="3">
    <source>
        <dbReference type="Proteomes" id="UP000037660"/>
    </source>
</evidence>
<dbReference type="Pfam" id="PF18029">
    <property type="entry name" value="Glyoxalase_6"/>
    <property type="match status" value="1"/>
</dbReference>
<dbReference type="RefSeq" id="WP_054017913.1">
    <property type="nucleotide sequence ID" value="NZ_BBYR01000002.1"/>
</dbReference>